<dbReference type="Gene3D" id="6.10.30.10">
    <property type="match status" value="1"/>
</dbReference>
<dbReference type="PANTHER" id="PTHR34075:SF5">
    <property type="entry name" value="BLR3430 PROTEIN"/>
    <property type="match status" value="1"/>
</dbReference>
<dbReference type="Proteomes" id="UP000219514">
    <property type="component" value="Unassembled WGS sequence"/>
</dbReference>
<dbReference type="OrthoDB" id="3182121at2"/>
<dbReference type="SUPFAM" id="SSF50249">
    <property type="entry name" value="Nucleic acid-binding proteins"/>
    <property type="match status" value="1"/>
</dbReference>
<evidence type="ECO:0000313" key="3">
    <source>
        <dbReference type="EMBL" id="SNX96047.1"/>
    </source>
</evidence>
<dbReference type="InterPro" id="IPR012340">
    <property type="entry name" value="NA-bd_OB-fold"/>
</dbReference>
<sequence length="162" mass="17202">MTIDGGAPDPFALERVDAAPGPAPHVHPDIAGFWDSLREGHLSLQRCSECRTLRFPLSTHCHVCLSGEYAWEPIDPRGTVNVAIRAHEAVSDLPASGVSLPEPWRGMTPYLTGAVDMPAGVRLPGRIVCTCGRALRPGTPVRAVLLEAADGATTYGFAHACP</sequence>
<keyword evidence="4" id="KW-1185">Reference proteome</keyword>
<feature type="domain" description="ChsH2 C-terminal OB-fold" evidence="1">
    <location>
        <begin position="102"/>
        <end position="144"/>
    </location>
</feature>
<name>A0A285EAM8_9ACTN</name>
<gene>
    <name evidence="3" type="ORF">SAMN06893097_103216</name>
</gene>
<organism evidence="3 4">
    <name type="scientific">Geodermatophilus sabuli</name>
    <dbReference type="NCBI Taxonomy" id="1564158"/>
    <lineage>
        <taxon>Bacteria</taxon>
        <taxon>Bacillati</taxon>
        <taxon>Actinomycetota</taxon>
        <taxon>Actinomycetes</taxon>
        <taxon>Geodermatophilales</taxon>
        <taxon>Geodermatophilaceae</taxon>
        <taxon>Geodermatophilus</taxon>
    </lineage>
</organism>
<dbReference type="Pfam" id="PF01796">
    <property type="entry name" value="OB_ChsH2_C"/>
    <property type="match status" value="1"/>
</dbReference>
<dbReference type="AlphaFoldDB" id="A0A285EAM8"/>
<dbReference type="PANTHER" id="PTHR34075">
    <property type="entry name" value="BLR3430 PROTEIN"/>
    <property type="match status" value="1"/>
</dbReference>
<evidence type="ECO:0000313" key="4">
    <source>
        <dbReference type="Proteomes" id="UP000219514"/>
    </source>
</evidence>
<reference evidence="3 4" key="1">
    <citation type="submission" date="2017-09" db="EMBL/GenBank/DDBJ databases">
        <authorList>
            <person name="Ehlers B."/>
            <person name="Leendertz F.H."/>
        </authorList>
    </citation>
    <scope>NUCLEOTIDE SEQUENCE [LARGE SCALE GENOMIC DNA]</scope>
    <source>
        <strain evidence="3 4">DSM 46844</strain>
    </source>
</reference>
<accession>A0A285EAM8</accession>
<protein>
    <submittedName>
        <fullName evidence="3">Uncharacterized OB-fold protein, contains Zn-ribbon domain</fullName>
    </submittedName>
</protein>
<proteinExistence type="predicted"/>
<dbReference type="InterPro" id="IPR002878">
    <property type="entry name" value="ChsH2_C"/>
</dbReference>
<dbReference type="Pfam" id="PF12172">
    <property type="entry name" value="zf-ChsH2"/>
    <property type="match status" value="1"/>
</dbReference>
<evidence type="ECO:0000259" key="2">
    <source>
        <dbReference type="Pfam" id="PF12172"/>
    </source>
</evidence>
<dbReference type="EMBL" id="OBDO01000003">
    <property type="protein sequence ID" value="SNX96047.1"/>
    <property type="molecule type" value="Genomic_DNA"/>
</dbReference>
<evidence type="ECO:0000259" key="1">
    <source>
        <dbReference type="Pfam" id="PF01796"/>
    </source>
</evidence>
<feature type="domain" description="ChsH2 rubredoxin-like zinc ribbon" evidence="2">
    <location>
        <begin position="34"/>
        <end position="69"/>
    </location>
</feature>
<dbReference type="InterPro" id="IPR022002">
    <property type="entry name" value="ChsH2_Znr"/>
</dbReference>
<dbReference type="RefSeq" id="WP_097206073.1">
    <property type="nucleotide sequence ID" value="NZ_JACHXB010000004.1"/>
</dbReference>
<dbReference type="InterPro" id="IPR052513">
    <property type="entry name" value="Thioester_dehydratase-like"/>
</dbReference>